<evidence type="ECO:0000256" key="3">
    <source>
        <dbReference type="PROSITE-ProRule" id="PRU00446"/>
    </source>
</evidence>
<accession>A0AAD8ZTN3</accession>
<comment type="caution">
    <text evidence="5">The sequence shown here is derived from an EMBL/GenBank/DDBJ whole genome shotgun (WGS) entry which is preliminary data.</text>
</comment>
<reference evidence="5" key="1">
    <citation type="submission" date="2023-03" db="EMBL/GenBank/DDBJ databases">
        <title>Electrophorus voltai genome.</title>
        <authorList>
            <person name="Bian C."/>
        </authorList>
    </citation>
    <scope>NUCLEOTIDE SEQUENCE</scope>
    <source>
        <strain evidence="5">CB-2022</strain>
        <tissue evidence="5">Muscle</tissue>
    </source>
</reference>
<evidence type="ECO:0000313" key="5">
    <source>
        <dbReference type="EMBL" id="KAK1804625.1"/>
    </source>
</evidence>
<dbReference type="PANTHER" id="PTHR23192">
    <property type="entry name" value="OLFACTOMEDIN-RELATED"/>
    <property type="match status" value="1"/>
</dbReference>
<evidence type="ECO:0000259" key="4">
    <source>
        <dbReference type="PROSITE" id="PS51132"/>
    </source>
</evidence>
<dbReference type="InterPro" id="IPR003112">
    <property type="entry name" value="Olfac-like_dom"/>
</dbReference>
<proteinExistence type="predicted"/>
<organism evidence="5 6">
    <name type="scientific">Electrophorus voltai</name>
    <dbReference type="NCBI Taxonomy" id="2609070"/>
    <lineage>
        <taxon>Eukaryota</taxon>
        <taxon>Metazoa</taxon>
        <taxon>Chordata</taxon>
        <taxon>Craniata</taxon>
        <taxon>Vertebrata</taxon>
        <taxon>Euteleostomi</taxon>
        <taxon>Actinopterygii</taxon>
        <taxon>Neopterygii</taxon>
        <taxon>Teleostei</taxon>
        <taxon>Ostariophysi</taxon>
        <taxon>Gymnotiformes</taxon>
        <taxon>Gymnotoidei</taxon>
        <taxon>Gymnotidae</taxon>
        <taxon>Electrophorus</taxon>
    </lineage>
</organism>
<dbReference type="GO" id="GO:0005615">
    <property type="term" value="C:extracellular space"/>
    <property type="evidence" value="ECO:0007669"/>
    <property type="project" value="TreeGrafter"/>
</dbReference>
<gene>
    <name evidence="5" type="ORF">P4O66_020615</name>
</gene>
<dbReference type="Proteomes" id="UP001239994">
    <property type="component" value="Unassembled WGS sequence"/>
</dbReference>
<dbReference type="Pfam" id="PF02191">
    <property type="entry name" value="OLF"/>
    <property type="match status" value="1"/>
</dbReference>
<dbReference type="PANTHER" id="PTHR23192:SF68">
    <property type="entry name" value="OLFACTOMEDIN-4-LIKE"/>
    <property type="match status" value="1"/>
</dbReference>
<comment type="caution">
    <text evidence="3">Lacks conserved residue(s) required for the propagation of feature annotation.</text>
</comment>
<dbReference type="EMBL" id="JAROKS010000004">
    <property type="protein sequence ID" value="KAK1804625.1"/>
    <property type="molecule type" value="Genomic_DNA"/>
</dbReference>
<evidence type="ECO:0000256" key="2">
    <source>
        <dbReference type="ARBA" id="ARBA00022525"/>
    </source>
</evidence>
<protein>
    <recommendedName>
        <fullName evidence="4">Olfactomedin-like domain-containing protein</fullName>
    </recommendedName>
</protein>
<comment type="subcellular location">
    <subcellularLocation>
        <location evidence="1">Secreted</location>
    </subcellularLocation>
</comment>
<sequence length="527" mass="59384">MVCFSCVETDLSLELTHSVSTALKQQRDCLIFYSRKSPEITVHLTHTRAIVLLALNSLRMDRLLANMKSRWVIAVFLTFLCQSPWSVSGKGCVCQLKNSERPFPMEKLNGIQTLASTCNLSITPAKMFQVDVLQLGLQRRIEQLKVDMAVLEREDDGELYGTVTLRIIELELAEILKLTNKLNRTACAHQQLSESTANQLRDMLDGMRELEDYDQMQVVTRQRDNQQMRQELIQCEQQLRATAQPPLTPKTGPCPLGQLVDVSGPRTYTLTQYGTSYSFGAWGKDPNPAPGKENTHWLVVLTSSNAFSNFVREYSTLSTIVVGVAPTDTTIASSNPTTNTIQGINVVMYGNALYYGCYNTPAVCRFNMTARTISNVALPQNTGFNNKFPFGHLEGTYVYSDLDFATDESGVWVVYTSPENFGNVIISEVLEGSPPALGRTWNTSLHKRMVTNTFIACGVLYATRFVNKETEQIFYSFDTQSGVERYNLKIFFKKMLTNIQSLNYNPRDRMLYAFSDAYILSYGTVFQ</sequence>
<dbReference type="InterPro" id="IPR050605">
    <property type="entry name" value="Olfactomedin-like_domain"/>
</dbReference>
<dbReference type="GO" id="GO:0007165">
    <property type="term" value="P:signal transduction"/>
    <property type="evidence" value="ECO:0007669"/>
    <property type="project" value="TreeGrafter"/>
</dbReference>
<feature type="domain" description="Olfactomedin-like" evidence="4">
    <location>
        <begin position="253"/>
        <end position="527"/>
    </location>
</feature>
<dbReference type="PROSITE" id="PS51132">
    <property type="entry name" value="OLF"/>
    <property type="match status" value="1"/>
</dbReference>
<keyword evidence="2" id="KW-0964">Secreted</keyword>
<keyword evidence="6" id="KW-1185">Reference proteome</keyword>
<name>A0AAD8ZTN3_9TELE</name>
<evidence type="ECO:0000256" key="1">
    <source>
        <dbReference type="ARBA" id="ARBA00004613"/>
    </source>
</evidence>
<dbReference type="AlphaFoldDB" id="A0AAD8ZTN3"/>
<evidence type="ECO:0000313" key="6">
    <source>
        <dbReference type="Proteomes" id="UP001239994"/>
    </source>
</evidence>
<dbReference type="SMART" id="SM00284">
    <property type="entry name" value="OLF"/>
    <property type="match status" value="1"/>
</dbReference>